<dbReference type="Proteomes" id="UP000287166">
    <property type="component" value="Unassembled WGS sequence"/>
</dbReference>
<proteinExistence type="predicted"/>
<dbReference type="RefSeq" id="XP_027618377.1">
    <property type="nucleotide sequence ID" value="XM_027762576.1"/>
</dbReference>
<sequence>MNHVLVILEAEACRHPCAIPHVGTSDCVADRNRNFAATPPFKVASISPSAPQDIQHSGDCVEDMGPLS</sequence>
<organism evidence="2 3">
    <name type="scientific">Sparassis crispa</name>
    <dbReference type="NCBI Taxonomy" id="139825"/>
    <lineage>
        <taxon>Eukaryota</taxon>
        <taxon>Fungi</taxon>
        <taxon>Dikarya</taxon>
        <taxon>Basidiomycota</taxon>
        <taxon>Agaricomycotina</taxon>
        <taxon>Agaricomycetes</taxon>
        <taxon>Polyporales</taxon>
        <taxon>Sparassidaceae</taxon>
        <taxon>Sparassis</taxon>
    </lineage>
</organism>
<evidence type="ECO:0000256" key="1">
    <source>
        <dbReference type="SAM" id="MobiDB-lite"/>
    </source>
</evidence>
<keyword evidence="3" id="KW-1185">Reference proteome</keyword>
<protein>
    <submittedName>
        <fullName evidence="2">Uncharacterized protein</fullName>
    </submittedName>
</protein>
<accession>A0A401GZ77</accession>
<evidence type="ECO:0000313" key="2">
    <source>
        <dbReference type="EMBL" id="GBE87464.1"/>
    </source>
</evidence>
<dbReference type="EMBL" id="BFAD01000011">
    <property type="protein sequence ID" value="GBE87464.1"/>
    <property type="molecule type" value="Genomic_DNA"/>
</dbReference>
<dbReference type="InParanoid" id="A0A401GZ77"/>
<feature type="compositionally biased region" description="Polar residues" evidence="1">
    <location>
        <begin position="46"/>
        <end position="55"/>
    </location>
</feature>
<evidence type="ECO:0000313" key="3">
    <source>
        <dbReference type="Proteomes" id="UP000287166"/>
    </source>
</evidence>
<name>A0A401GZ77_9APHY</name>
<feature type="region of interest" description="Disordered" evidence="1">
    <location>
        <begin position="46"/>
        <end position="68"/>
    </location>
</feature>
<dbReference type="GeneID" id="38784381"/>
<reference evidence="2 3" key="1">
    <citation type="journal article" date="2018" name="Sci. Rep.">
        <title>Genome sequence of the cauliflower mushroom Sparassis crispa (Hanabiratake) and its association with beneficial usage.</title>
        <authorList>
            <person name="Kiyama R."/>
            <person name="Furutani Y."/>
            <person name="Kawaguchi K."/>
            <person name="Nakanishi T."/>
        </authorList>
    </citation>
    <scope>NUCLEOTIDE SEQUENCE [LARGE SCALE GENOMIC DNA]</scope>
</reference>
<gene>
    <name evidence="2" type="ORF">SCP_1101400</name>
</gene>
<comment type="caution">
    <text evidence="2">The sequence shown here is derived from an EMBL/GenBank/DDBJ whole genome shotgun (WGS) entry which is preliminary data.</text>
</comment>
<dbReference type="AlphaFoldDB" id="A0A401GZ77"/>